<dbReference type="SUPFAM" id="SSF51905">
    <property type="entry name" value="FAD/NAD(P)-binding domain"/>
    <property type="match status" value="2"/>
</dbReference>
<keyword evidence="4" id="KW-0274">FAD</keyword>
<organism evidence="11 12">
    <name type="scientific">Rhizobium binae</name>
    <dbReference type="NCBI Taxonomy" id="1138190"/>
    <lineage>
        <taxon>Bacteria</taxon>
        <taxon>Pseudomonadati</taxon>
        <taxon>Pseudomonadota</taxon>
        <taxon>Alphaproteobacteria</taxon>
        <taxon>Hyphomicrobiales</taxon>
        <taxon>Rhizobiaceae</taxon>
        <taxon>Rhizobium/Agrobacterium group</taxon>
        <taxon>Rhizobium</taxon>
    </lineage>
</organism>
<name>A0ABV2MBD4_9HYPH</name>
<gene>
    <name evidence="11" type="ORF">ABID08_001116</name>
</gene>
<dbReference type="EMBL" id="JBEPMY010000002">
    <property type="protein sequence ID" value="MET3753773.1"/>
    <property type="molecule type" value="Genomic_DNA"/>
</dbReference>
<proteinExistence type="inferred from homology"/>
<dbReference type="PANTHER" id="PTHR43706:SF47">
    <property type="entry name" value="EXTERNAL NADH-UBIQUINONE OXIDOREDUCTASE 1, MITOCHONDRIAL-RELATED"/>
    <property type="match status" value="1"/>
</dbReference>
<dbReference type="EC" id="1.6.5.9" evidence="2"/>
<dbReference type="PRINTS" id="PR00411">
    <property type="entry name" value="PNDRDTASEI"/>
</dbReference>
<dbReference type="GeneID" id="91147046"/>
<evidence type="ECO:0000256" key="6">
    <source>
        <dbReference type="ARBA" id="ARBA00023002"/>
    </source>
</evidence>
<evidence type="ECO:0000256" key="2">
    <source>
        <dbReference type="ARBA" id="ARBA00012637"/>
    </source>
</evidence>
<evidence type="ECO:0000256" key="3">
    <source>
        <dbReference type="ARBA" id="ARBA00022630"/>
    </source>
</evidence>
<dbReference type="Proteomes" id="UP001549077">
    <property type="component" value="Unassembled WGS sequence"/>
</dbReference>
<dbReference type="PANTHER" id="PTHR43706">
    <property type="entry name" value="NADH DEHYDROGENASE"/>
    <property type="match status" value="1"/>
</dbReference>
<dbReference type="Gene3D" id="3.50.50.100">
    <property type="match status" value="1"/>
</dbReference>
<keyword evidence="12" id="KW-1185">Reference proteome</keyword>
<protein>
    <recommendedName>
        <fullName evidence="2">NADH:ubiquinone reductase (non-electrogenic)</fullName>
        <ecNumber evidence="2">1.6.5.9</ecNumber>
    </recommendedName>
</protein>
<comment type="similarity">
    <text evidence="1">Belongs to the NADH dehydrogenase family.</text>
</comment>
<dbReference type="Pfam" id="PF07992">
    <property type="entry name" value="Pyr_redox_2"/>
    <property type="match status" value="1"/>
</dbReference>
<comment type="caution">
    <text evidence="11">The sequence shown here is derived from an EMBL/GenBank/DDBJ whole genome shotgun (WGS) entry which is preliminary data.</text>
</comment>
<reference evidence="11 12" key="1">
    <citation type="submission" date="2024-06" db="EMBL/GenBank/DDBJ databases">
        <title>Genomic Encyclopedia of Type Strains, Phase IV (KMG-IV): sequencing the most valuable type-strain genomes for metagenomic binning, comparative biology and taxonomic classification.</title>
        <authorList>
            <person name="Goeker M."/>
        </authorList>
    </citation>
    <scope>NUCLEOTIDE SEQUENCE [LARGE SCALE GENOMIC DNA]</scope>
    <source>
        <strain evidence="11 12">DSM 29288</strain>
    </source>
</reference>
<dbReference type="PRINTS" id="PR00368">
    <property type="entry name" value="FADPNR"/>
</dbReference>
<dbReference type="Pfam" id="PF22366">
    <property type="entry name" value="NDH2_C"/>
    <property type="match status" value="1"/>
</dbReference>
<evidence type="ECO:0000256" key="1">
    <source>
        <dbReference type="ARBA" id="ARBA00005272"/>
    </source>
</evidence>
<feature type="domain" description="External alternative NADH-ubiquinone oxidoreductase-like C-terminal" evidence="10">
    <location>
        <begin position="370"/>
        <end position="420"/>
    </location>
</feature>
<accession>A0ABV2MBD4</accession>
<dbReference type="InterPro" id="IPR054585">
    <property type="entry name" value="NDH2-like_C"/>
</dbReference>
<keyword evidence="7" id="KW-0520">NAD</keyword>
<dbReference type="InterPro" id="IPR036188">
    <property type="entry name" value="FAD/NAD-bd_sf"/>
</dbReference>
<evidence type="ECO:0000256" key="8">
    <source>
        <dbReference type="ARBA" id="ARBA00047599"/>
    </source>
</evidence>
<evidence type="ECO:0000313" key="12">
    <source>
        <dbReference type="Proteomes" id="UP001549077"/>
    </source>
</evidence>
<evidence type="ECO:0000259" key="10">
    <source>
        <dbReference type="Pfam" id="PF22366"/>
    </source>
</evidence>
<evidence type="ECO:0000256" key="4">
    <source>
        <dbReference type="ARBA" id="ARBA00022827"/>
    </source>
</evidence>
<keyword evidence="5" id="KW-0809">Transit peptide</keyword>
<dbReference type="RefSeq" id="WP_168295887.1">
    <property type="nucleotide sequence ID" value="NZ_CP071604.1"/>
</dbReference>
<evidence type="ECO:0000256" key="5">
    <source>
        <dbReference type="ARBA" id="ARBA00022946"/>
    </source>
</evidence>
<feature type="domain" description="FAD/NAD(P)-binding" evidence="9">
    <location>
        <begin position="28"/>
        <end position="345"/>
    </location>
</feature>
<evidence type="ECO:0000313" key="11">
    <source>
        <dbReference type="EMBL" id="MET3753773.1"/>
    </source>
</evidence>
<sequence length="439" mass="47749">MRITVEEADSGSPAINRNAFKATIRRQKVVILGAGFGGLAAAMGLRHADVDVTVIDRRNYHLFQPLLYQVATAGLSPAQIAMPIRRILSRQANVTVLMERVEGIDKEARIVQTANRRIAYDYLIIATGARHAYFGNDEWAETAPGLKTIADATEIRARILSAFERAEAAEDQADRERLLTFVVVGGGPTGVELAGAIAELAKKVIVRDFRRIDSSSARVVLVEAGGVVLPAMPPKLSEKARRHLEMLGVEVLLKAAVTRCDVQGVTLADGREIQSSCVLWAAGVMASKAAKWLAVPADRAGRVHVDRNLNPPGNDDIFVIGDTAAVTDESGRAVPGVAPAAKQMGEHTARAILANIDGRAVGPFRYRDFGRLATIGRKAAVADFGRIRLSGLGAWLVWNIAHLWFLVGFRNRAAVFVDWALAYVRYDRSARLITDRHER</sequence>
<dbReference type="InterPro" id="IPR023753">
    <property type="entry name" value="FAD/NAD-binding_dom"/>
</dbReference>
<keyword evidence="6" id="KW-0560">Oxidoreductase</keyword>
<evidence type="ECO:0000259" key="9">
    <source>
        <dbReference type="Pfam" id="PF07992"/>
    </source>
</evidence>
<dbReference type="InterPro" id="IPR045024">
    <property type="entry name" value="NDH-2"/>
</dbReference>
<evidence type="ECO:0000256" key="7">
    <source>
        <dbReference type="ARBA" id="ARBA00023027"/>
    </source>
</evidence>
<keyword evidence="3" id="KW-0285">Flavoprotein</keyword>
<comment type="catalytic activity">
    <reaction evidence="8">
        <text>a quinone + NADH + H(+) = a quinol + NAD(+)</text>
        <dbReference type="Rhea" id="RHEA:46160"/>
        <dbReference type="ChEBI" id="CHEBI:15378"/>
        <dbReference type="ChEBI" id="CHEBI:24646"/>
        <dbReference type="ChEBI" id="CHEBI:57540"/>
        <dbReference type="ChEBI" id="CHEBI:57945"/>
        <dbReference type="ChEBI" id="CHEBI:132124"/>
        <dbReference type="EC" id="1.6.5.9"/>
    </reaction>
</comment>